<dbReference type="RefSeq" id="WP_141260472.1">
    <property type="nucleotide sequence ID" value="NZ_BDLU01000032.1"/>
</dbReference>
<accession>A0A4P5NN67</accession>
<protein>
    <submittedName>
        <fullName evidence="3">SOS (Error prone) mutagenesis protein UmuD</fullName>
    </submittedName>
</protein>
<feature type="domain" description="Peptidase S24/S26A/S26B/S26C" evidence="2">
    <location>
        <begin position="9"/>
        <end position="119"/>
    </location>
</feature>
<evidence type="ECO:0000313" key="3">
    <source>
        <dbReference type="EMBL" id="GCE83090.1"/>
    </source>
</evidence>
<keyword evidence="4" id="KW-1185">Reference proteome</keyword>
<gene>
    <name evidence="3" type="ORF">MSKU9_1231</name>
</gene>
<proteinExistence type="predicted"/>
<dbReference type="AlphaFoldDB" id="A0A4P5NN67"/>
<organism evidence="3 4">
    <name type="scientific">Komagataeibacter diospyri</name>
    <dbReference type="NCBI Taxonomy" id="1932662"/>
    <lineage>
        <taxon>Bacteria</taxon>
        <taxon>Pseudomonadati</taxon>
        <taxon>Pseudomonadota</taxon>
        <taxon>Alphaproteobacteria</taxon>
        <taxon>Acetobacterales</taxon>
        <taxon>Acetobacteraceae</taxon>
        <taxon>Komagataeibacter</taxon>
    </lineage>
</organism>
<dbReference type="CDD" id="cd06529">
    <property type="entry name" value="S24_LexA-like"/>
    <property type="match status" value="1"/>
</dbReference>
<sequence length="128" mass="13844">MSGAYAGDRTTGFASPASDSTEGPIDLSEALDLHRPNRYPVRVVGDALAARGILHGDILIVDTAARPQSGCVVVARWQDQTIVCEITRQRGAWWLRSGKGQDAQMHPLDPAHDSEVWAVVAALVRMKI</sequence>
<dbReference type="InterPro" id="IPR036286">
    <property type="entry name" value="LexA/Signal_pep-like_sf"/>
</dbReference>
<dbReference type="InterPro" id="IPR039418">
    <property type="entry name" value="LexA-like"/>
</dbReference>
<comment type="caution">
    <text evidence="3">The sequence shown here is derived from an EMBL/GenBank/DDBJ whole genome shotgun (WGS) entry which is preliminary data.</text>
</comment>
<reference evidence="4" key="1">
    <citation type="submission" date="2017-01" db="EMBL/GenBank/DDBJ databases">
        <title>Komagataeibacter sp. MSKU9 whole genome sequencing project.</title>
        <authorList>
            <person name="Matsutani M."/>
            <person name="Naloka K."/>
            <person name="Theeragool G."/>
            <person name="Yakushi T."/>
            <person name="Matsushita K."/>
        </authorList>
    </citation>
    <scope>NUCLEOTIDE SEQUENCE [LARGE SCALE GENOMIC DNA]</scope>
    <source>
        <strain evidence="4">MSKU9</strain>
    </source>
</reference>
<name>A0A4P5NN67_9PROT</name>
<dbReference type="Pfam" id="PF00717">
    <property type="entry name" value="Peptidase_S24"/>
    <property type="match status" value="1"/>
</dbReference>
<dbReference type="OrthoDB" id="9802364at2"/>
<feature type="region of interest" description="Disordered" evidence="1">
    <location>
        <begin position="1"/>
        <end position="29"/>
    </location>
</feature>
<evidence type="ECO:0000259" key="2">
    <source>
        <dbReference type="Pfam" id="PF00717"/>
    </source>
</evidence>
<dbReference type="EMBL" id="BDLU01000032">
    <property type="protein sequence ID" value="GCE83090.1"/>
    <property type="molecule type" value="Genomic_DNA"/>
</dbReference>
<dbReference type="Gene3D" id="2.10.109.10">
    <property type="entry name" value="Umud Fragment, subunit A"/>
    <property type="match status" value="1"/>
</dbReference>
<evidence type="ECO:0000256" key="1">
    <source>
        <dbReference type="SAM" id="MobiDB-lite"/>
    </source>
</evidence>
<dbReference type="InterPro" id="IPR015927">
    <property type="entry name" value="Peptidase_S24_S26A/B/C"/>
</dbReference>
<evidence type="ECO:0000313" key="4">
    <source>
        <dbReference type="Proteomes" id="UP000315095"/>
    </source>
</evidence>
<dbReference type="SUPFAM" id="SSF51306">
    <property type="entry name" value="LexA/Signal peptidase"/>
    <property type="match status" value="1"/>
</dbReference>
<dbReference type="Proteomes" id="UP000315095">
    <property type="component" value="Unassembled WGS sequence"/>
</dbReference>